<dbReference type="AlphaFoldDB" id="A0A1Q9F5D9"/>
<evidence type="ECO:0000313" key="3">
    <source>
        <dbReference type="Proteomes" id="UP000186817"/>
    </source>
</evidence>
<reference evidence="2 3" key="1">
    <citation type="submission" date="2016-02" db="EMBL/GenBank/DDBJ databases">
        <title>Genome analysis of coral dinoflagellate symbionts highlights evolutionary adaptations to a symbiotic lifestyle.</title>
        <authorList>
            <person name="Aranda M."/>
            <person name="Li Y."/>
            <person name="Liew Y.J."/>
            <person name="Baumgarten S."/>
            <person name="Simakov O."/>
            <person name="Wilson M."/>
            <person name="Piel J."/>
            <person name="Ashoor H."/>
            <person name="Bougouffa S."/>
            <person name="Bajic V.B."/>
            <person name="Ryu T."/>
            <person name="Ravasi T."/>
            <person name="Bayer T."/>
            <person name="Micklem G."/>
            <person name="Kim H."/>
            <person name="Bhak J."/>
            <person name="Lajeunesse T.C."/>
            <person name="Voolstra C.R."/>
        </authorList>
    </citation>
    <scope>NUCLEOTIDE SEQUENCE [LARGE SCALE GENOMIC DNA]</scope>
    <source>
        <strain evidence="2 3">CCMP2467</strain>
    </source>
</reference>
<comment type="caution">
    <text evidence="2">The sequence shown here is derived from an EMBL/GenBank/DDBJ whole genome shotgun (WGS) entry which is preliminary data.</text>
</comment>
<name>A0A1Q9F5D9_SYMMI</name>
<proteinExistence type="predicted"/>
<dbReference type="Proteomes" id="UP000186817">
    <property type="component" value="Unassembled WGS sequence"/>
</dbReference>
<keyword evidence="3" id="KW-1185">Reference proteome</keyword>
<evidence type="ECO:0000313" key="2">
    <source>
        <dbReference type="EMBL" id="OLQ14890.1"/>
    </source>
</evidence>
<sequence>MKAKMQPLTKMAAQIEELRADTESRVCACEQSVTENQALVDTCVARVKEANQKTENVKMTVNSLARATLHHGVVPDCPSLSERLGLLEAQLRELSGAYEHFRDEAEGSLVQLKEGVQWLNSSTETFATKTGSTLEGLERRVYKSELQLDGVRNSLSTLQEDMDLDLFHPETDEIAPLPVDDDDDDVQKVSSRQHSKAFYKSGSFNTELQGSGSASPSVGGVSAAAPSRARMMMVQQAQNWDQLKELIEWRCQVTEDLRKLSRVGRIMEDRLEALDLVERRTEEVAEKVQALDSDMENARSRSASPPRVAMRLRPEENPDLTLAGKGHAVGRVEKPPSRIASPNFEGTGWAKALPRRPFSAGSARGADAPQLQQLREQLANLAGLPLALQKKLQASPGQSVFPSRPPSAGAAIALCRPQRPSSGLRARPLSAK</sequence>
<protein>
    <submittedName>
        <fullName evidence="2">Uncharacterized protein</fullName>
    </submittedName>
</protein>
<dbReference type="OrthoDB" id="2157184at2759"/>
<accession>A0A1Q9F5D9</accession>
<dbReference type="SUPFAM" id="SSF57997">
    <property type="entry name" value="Tropomyosin"/>
    <property type="match status" value="1"/>
</dbReference>
<dbReference type="EMBL" id="LSRX01000009">
    <property type="protein sequence ID" value="OLQ14890.1"/>
    <property type="molecule type" value="Genomic_DNA"/>
</dbReference>
<evidence type="ECO:0000256" key="1">
    <source>
        <dbReference type="SAM" id="MobiDB-lite"/>
    </source>
</evidence>
<feature type="region of interest" description="Disordered" evidence="1">
    <location>
        <begin position="332"/>
        <end position="367"/>
    </location>
</feature>
<organism evidence="2 3">
    <name type="scientific">Symbiodinium microadriaticum</name>
    <name type="common">Dinoflagellate</name>
    <name type="synonym">Zooxanthella microadriatica</name>
    <dbReference type="NCBI Taxonomy" id="2951"/>
    <lineage>
        <taxon>Eukaryota</taxon>
        <taxon>Sar</taxon>
        <taxon>Alveolata</taxon>
        <taxon>Dinophyceae</taxon>
        <taxon>Suessiales</taxon>
        <taxon>Symbiodiniaceae</taxon>
        <taxon>Symbiodinium</taxon>
    </lineage>
</organism>
<gene>
    <name evidence="2" type="ORF">AK812_SmicGene895</name>
</gene>